<dbReference type="RefSeq" id="WP_151853686.1">
    <property type="nucleotide sequence ID" value="NZ_WCUD01000138.1"/>
</dbReference>
<gene>
    <name evidence="1" type="ORF">GAQ59_16105</name>
</gene>
<accession>A0A6A2G5H9</accession>
<protein>
    <submittedName>
        <fullName evidence="1">Uncharacterized protein</fullName>
    </submittedName>
</protein>
<sequence>TVNGYGGRQTKENEKSWCFKGWETLVLSFNTCLPYKCNRRKNTASGREENHTFISLTVYYAVFSFSPHFLNTKISFKQKRAKTYHL</sequence>
<feature type="non-terminal residue" evidence="1">
    <location>
        <position position="1"/>
    </location>
</feature>
<comment type="caution">
    <text evidence="1">The sequence shown here is derived from an EMBL/GenBank/DDBJ whole genome shotgun (WGS) entry which is preliminary data.</text>
</comment>
<name>A0A6A2G5H9_BACUN</name>
<dbReference type="AlphaFoldDB" id="A0A6A2G5H9"/>
<evidence type="ECO:0000313" key="2">
    <source>
        <dbReference type="Proteomes" id="UP000433928"/>
    </source>
</evidence>
<evidence type="ECO:0000313" key="1">
    <source>
        <dbReference type="EMBL" id="KAB4167978.1"/>
    </source>
</evidence>
<dbReference type="EMBL" id="WCUG01000017">
    <property type="protein sequence ID" value="KAB4167978.1"/>
    <property type="molecule type" value="Genomic_DNA"/>
</dbReference>
<dbReference type="Proteomes" id="UP000433928">
    <property type="component" value="Unassembled WGS sequence"/>
</dbReference>
<proteinExistence type="predicted"/>
<reference evidence="1 2" key="1">
    <citation type="journal article" date="2019" name="Nat. Med.">
        <title>A library of human gut bacterial isolates paired with longitudinal multiomics data enables mechanistic microbiome research.</title>
        <authorList>
            <person name="Poyet M."/>
            <person name="Groussin M."/>
            <person name="Gibbons S.M."/>
            <person name="Avila-Pacheco J."/>
            <person name="Jiang X."/>
            <person name="Kearney S.M."/>
            <person name="Perrotta A.R."/>
            <person name="Berdy B."/>
            <person name="Zhao S."/>
            <person name="Lieberman T.D."/>
            <person name="Swanson P.K."/>
            <person name="Smith M."/>
            <person name="Roesemann S."/>
            <person name="Alexander J.E."/>
            <person name="Rich S.A."/>
            <person name="Livny J."/>
            <person name="Vlamakis H."/>
            <person name="Clish C."/>
            <person name="Bullock K."/>
            <person name="Deik A."/>
            <person name="Scott J."/>
            <person name="Pierce K.A."/>
            <person name="Xavier R.J."/>
            <person name="Alm E.J."/>
        </authorList>
    </citation>
    <scope>NUCLEOTIDE SEQUENCE [LARGE SCALE GENOMIC DNA]</scope>
    <source>
        <strain evidence="1 2">BIOML-A27</strain>
    </source>
</reference>
<organism evidence="1 2">
    <name type="scientific">Bacteroides uniformis</name>
    <dbReference type="NCBI Taxonomy" id="820"/>
    <lineage>
        <taxon>Bacteria</taxon>
        <taxon>Pseudomonadati</taxon>
        <taxon>Bacteroidota</taxon>
        <taxon>Bacteroidia</taxon>
        <taxon>Bacteroidales</taxon>
        <taxon>Bacteroidaceae</taxon>
        <taxon>Bacteroides</taxon>
    </lineage>
</organism>